<evidence type="ECO:0000256" key="1">
    <source>
        <dbReference type="SAM" id="SignalP"/>
    </source>
</evidence>
<dbReference type="OrthoDB" id="713689at2"/>
<dbReference type="PROSITE" id="PS51257">
    <property type="entry name" value="PROKAR_LIPOPROTEIN"/>
    <property type="match status" value="1"/>
</dbReference>
<comment type="caution">
    <text evidence="2">The sequence shown here is derived from an EMBL/GenBank/DDBJ whole genome shotgun (WGS) entry which is preliminary data.</text>
</comment>
<keyword evidence="3" id="KW-1185">Reference proteome</keyword>
<protein>
    <submittedName>
        <fullName evidence="2">Type 1 periplasmic binding fold superfamily protein</fullName>
    </submittedName>
</protein>
<dbReference type="RefSeq" id="WP_080318732.1">
    <property type="nucleotide sequence ID" value="NZ_MTBC01000004.1"/>
</dbReference>
<sequence length="183" mass="19602">MKTIKFLSVLASTAFFLACSDDNDTPEVINEEETITTMNITLTPEGGGDVITFTSVDLDGDGPNPPVVSAPNLAGNTTYMGTIEILNESEEEPEDITEEIKEEDEEHQLIYEIGGALDSVTVTDSDGNGDPLGLEFTLVTLTAGEASLNIYLKHEPTKPNNGTFEGSGGENEFTAEFDFIVAD</sequence>
<evidence type="ECO:0000313" key="2">
    <source>
        <dbReference type="EMBL" id="OQD42934.1"/>
    </source>
</evidence>
<name>A0A1V6LRY3_9FLAO</name>
<feature type="chain" id="PRO_5013003276" evidence="1">
    <location>
        <begin position="21"/>
        <end position="183"/>
    </location>
</feature>
<reference evidence="2 3" key="1">
    <citation type="submission" date="2016-12" db="EMBL/GenBank/DDBJ databases">
        <authorList>
            <person name="Song W.-J."/>
            <person name="Kurnit D.M."/>
        </authorList>
    </citation>
    <scope>NUCLEOTIDE SEQUENCE [LARGE SCALE GENOMIC DNA]</scope>
    <source>
        <strain evidence="2 3">HSG9</strain>
    </source>
</reference>
<dbReference type="EMBL" id="MTBC01000004">
    <property type="protein sequence ID" value="OQD42934.1"/>
    <property type="molecule type" value="Genomic_DNA"/>
</dbReference>
<keyword evidence="1" id="KW-0732">Signal</keyword>
<dbReference type="AlphaFoldDB" id="A0A1V6LRY3"/>
<feature type="signal peptide" evidence="1">
    <location>
        <begin position="1"/>
        <end position="20"/>
    </location>
</feature>
<dbReference type="Proteomes" id="UP000191680">
    <property type="component" value="Unassembled WGS sequence"/>
</dbReference>
<proteinExistence type="predicted"/>
<gene>
    <name evidence="2" type="ORF">BUL40_07515</name>
</gene>
<evidence type="ECO:0000313" key="3">
    <source>
        <dbReference type="Proteomes" id="UP000191680"/>
    </source>
</evidence>
<accession>A0A1V6LRY3</accession>
<organism evidence="2 3">
    <name type="scientific">Croceivirga radicis</name>
    <dbReference type="NCBI Taxonomy" id="1929488"/>
    <lineage>
        <taxon>Bacteria</taxon>
        <taxon>Pseudomonadati</taxon>
        <taxon>Bacteroidota</taxon>
        <taxon>Flavobacteriia</taxon>
        <taxon>Flavobacteriales</taxon>
        <taxon>Flavobacteriaceae</taxon>
        <taxon>Croceivirga</taxon>
    </lineage>
</organism>